<dbReference type="SUPFAM" id="SSF52540">
    <property type="entry name" value="P-loop containing nucleoside triphosphate hydrolases"/>
    <property type="match status" value="2"/>
</dbReference>
<evidence type="ECO:0000256" key="3">
    <source>
        <dbReference type="SAM" id="MobiDB-lite"/>
    </source>
</evidence>
<evidence type="ECO:0000313" key="5">
    <source>
        <dbReference type="EMBL" id="GAA3397545.1"/>
    </source>
</evidence>
<dbReference type="Pfam" id="PF00270">
    <property type="entry name" value="DEAD"/>
    <property type="match status" value="1"/>
</dbReference>
<gene>
    <name evidence="5" type="ORF">GCM10020369_78170</name>
</gene>
<evidence type="ECO:0000256" key="1">
    <source>
        <dbReference type="ARBA" id="ARBA00022741"/>
    </source>
</evidence>
<keyword evidence="5" id="KW-0378">Hydrolase</keyword>
<dbReference type="SMART" id="SM00487">
    <property type="entry name" value="DEXDc"/>
    <property type="match status" value="1"/>
</dbReference>
<dbReference type="InterPro" id="IPR014001">
    <property type="entry name" value="Helicase_ATP-bd"/>
</dbReference>
<sequence>MTDQDEKTPLTIDSVQGYLEEAFQRYYETAYELRDKHVAGERRALLSQRGTVFAEPYVELMPGYAYSANTTAAIFADLGIPEAAALVQAGLLPIDKPYAHQEQSLRDSLDGHDVVVGTGTGSGKTESFLLPVVARLVKESAGWAPQPTPQPTAWWERRGGVYQPQRRHESGRRAAMRALLLYPMNALVEDQMVRLRTALDSAGARAWFDTHRPGHRFYFGRYTGRTQVPGTVLSAKPDRVEKLRLLLADAARRHRGLRQGIADGRIKEEARYFLPSLDGAEMRSRWDMQHKVPDILITNYSMLSIALGRSDEASMIESTRQWIAASPEHVFSLVVDELHMYRGTAGTEVAYLLRRLCAALGLDRRPDQLRIIGTSASIQDDLEGRTFLRQFFARTDPSTFRFIRSEHTVPAGADDLGELADGLLAEAVDLSVLPPDGTIQRTLTNALTADDGTLRPGPVGEVAAKAFPNLEPDRARTAFDRLTGLLEQQRACKQEPSARLRGHLFLRTLQGLWACSDPTCRVVPDEYRDGERRLGKLYSTPRLSCECGARVLELLYCQSCGESFLGGYLARAADREFLVSAMASLDDLPDRVTSGRNAGGYRVYWPTGRSLVVTEGWKRKGTKLPDDAKDPQYQMSFVKAAFNPGTGHIAPNPRSGQTGYLYRVKADGAEDRMPPMPTRCPSCGDDWEVQSRDAGVVESARRSRSPIRTQGVGFDRANQVLTGALRRGLESRLVVFSDSRQGAARVSANLELAHYLDLVRALVVETLEESSGDGALLERYLAGEKSDEMAEFRKRLKSLSRAAESAAALVRAGDPLDEDDQEALAAVRITLNGTPSLEHFRAQVEPRLVQRGVNPAGPAWSMQSSDEFHWTQLYSWKTDQVADRESALDSEGRSFLKNLRAELGTQIVRTVFAGGDRDIEALGIAHAIPVAPITAVGPLKDETAQQFASSVIRLLGRRRRTIWTSEKNTDWPKDAKDYAEAVAKKHGAPDGGGLLEELGRRLGVNESSAFRIAPDQVLLTRPATSIVWRCGNCRSKHLHPSAGICTACHQPAIGAADSLVVDQDYYHWLTQQPGGISRLHCEELTGQTDPLEGQGRQARFQDVFLDENEIERVDGIDVLSVTTTMEAGVDIGALRGVVMANMPPQRFNYQQRVGRAGRRGDHLSVAFTVCRGARSHDEHYFAHPAAITGDQPPQPFLDMRSEPIVQRAFTAEVLTRVFREAEQTVVDFGGGRSVHGQFGTVEMWQSSEELRLFVGRLLAAGRDEWATVAAVLLTAAEVPGLTSADLTDWACTSLVTQIDEVAASARVLDLSEALAQAGLLPMFGFPTQVRLLYTEDPRRSKKSFGSDEARTLDRDASLAISEFAPGSEVVKDKAVHTAVGLVDFRQFGGGKWIDQGAEAALGLSSRAGLCRDCLGVTNDEKVSSCPYCGSEEGFAVIDLIEPTGFRSSFRPRDYEQLSEPTARAAQPRAALPSSEYTPRDNNALVRAVNGEILAVNDNGGRLYSFATAAFTGKAGGQWNEAGVVEVGLLADDARKRLAKLSNVRLDDVKKENVAIAARRRTDVLVFGVNRMPDGLRIRPTTPAGRGAWASLGYLLRDTAVKWLDIGSDEIEIGVYPRVRDGELVGEVFVADSLENGAGYARRLADLFDDLLEEADVFVGKLESHGGAPCDSSCHRCLRDYGNSPWHPLLDWRMAADLLDLMRGRPMDVARQRTRDWNAAEAFAKDFSGFMVEEDAETQVPVINGRRGSSLAILHPFEDREADSINERVTAVRARYPGVKETTSFELLRRPGLLIADLMGT</sequence>
<evidence type="ECO:0000259" key="4">
    <source>
        <dbReference type="PROSITE" id="PS51192"/>
    </source>
</evidence>
<dbReference type="InterPro" id="IPR001650">
    <property type="entry name" value="Helicase_C-like"/>
</dbReference>
<feature type="region of interest" description="Disordered" evidence="3">
    <location>
        <begin position="1457"/>
        <end position="1477"/>
    </location>
</feature>
<evidence type="ECO:0000313" key="6">
    <source>
        <dbReference type="Proteomes" id="UP001501676"/>
    </source>
</evidence>
<dbReference type="InterPro" id="IPR027417">
    <property type="entry name" value="P-loop_NTPase"/>
</dbReference>
<dbReference type="Gene3D" id="3.40.50.300">
    <property type="entry name" value="P-loop containing nucleotide triphosphate hydrolases"/>
    <property type="match status" value="2"/>
</dbReference>
<reference evidence="6" key="1">
    <citation type="journal article" date="2019" name="Int. J. Syst. Evol. Microbiol.">
        <title>The Global Catalogue of Microorganisms (GCM) 10K type strain sequencing project: providing services to taxonomists for standard genome sequencing and annotation.</title>
        <authorList>
            <consortium name="The Broad Institute Genomics Platform"/>
            <consortium name="The Broad Institute Genome Sequencing Center for Infectious Disease"/>
            <person name="Wu L."/>
            <person name="Ma J."/>
        </authorList>
    </citation>
    <scope>NUCLEOTIDE SEQUENCE [LARGE SCALE GENOMIC DNA]</scope>
    <source>
        <strain evidence="6">JCM 9458</strain>
    </source>
</reference>
<dbReference type="PROSITE" id="PS51192">
    <property type="entry name" value="HELICASE_ATP_BIND_1"/>
    <property type="match status" value="1"/>
</dbReference>
<dbReference type="InterPro" id="IPR018973">
    <property type="entry name" value="MZB"/>
</dbReference>
<dbReference type="InterPro" id="IPR011545">
    <property type="entry name" value="DEAD/DEAH_box_helicase_dom"/>
</dbReference>
<dbReference type="GO" id="GO:0004386">
    <property type="term" value="F:helicase activity"/>
    <property type="evidence" value="ECO:0007669"/>
    <property type="project" value="UniProtKB-KW"/>
</dbReference>
<dbReference type="Proteomes" id="UP001501676">
    <property type="component" value="Unassembled WGS sequence"/>
</dbReference>
<dbReference type="Pfam" id="PF09369">
    <property type="entry name" value="MZB"/>
    <property type="match status" value="1"/>
</dbReference>
<protein>
    <submittedName>
        <fullName evidence="5">DEAD/DEAH box helicase</fullName>
    </submittedName>
</protein>
<comment type="caution">
    <text evidence="5">The sequence shown here is derived from an EMBL/GenBank/DDBJ whole genome shotgun (WGS) entry which is preliminary data.</text>
</comment>
<keyword evidence="6" id="KW-1185">Reference proteome</keyword>
<name>A0ABP6TBK1_9ACTN</name>
<organism evidence="5 6">
    <name type="scientific">Cryptosporangium minutisporangium</name>
    <dbReference type="NCBI Taxonomy" id="113569"/>
    <lineage>
        <taxon>Bacteria</taxon>
        <taxon>Bacillati</taxon>
        <taxon>Actinomycetota</taxon>
        <taxon>Actinomycetes</taxon>
        <taxon>Cryptosporangiales</taxon>
        <taxon>Cryptosporangiaceae</taxon>
        <taxon>Cryptosporangium</taxon>
    </lineage>
</organism>
<keyword evidence="2" id="KW-0067">ATP-binding</keyword>
<dbReference type="Pfam" id="PF00271">
    <property type="entry name" value="Helicase_C"/>
    <property type="match status" value="1"/>
</dbReference>
<dbReference type="EMBL" id="BAAAYN010000066">
    <property type="protein sequence ID" value="GAA3397545.1"/>
    <property type="molecule type" value="Genomic_DNA"/>
</dbReference>
<accession>A0ABP6TBK1</accession>
<feature type="domain" description="Helicase ATP-binding" evidence="4">
    <location>
        <begin position="105"/>
        <end position="396"/>
    </location>
</feature>
<dbReference type="PANTHER" id="PTHR47957">
    <property type="entry name" value="ATP-DEPENDENT HELICASE HRQ1"/>
    <property type="match status" value="1"/>
</dbReference>
<dbReference type="PANTHER" id="PTHR47957:SF3">
    <property type="entry name" value="ATP-DEPENDENT HELICASE HRQ1"/>
    <property type="match status" value="1"/>
</dbReference>
<keyword evidence="1" id="KW-0547">Nucleotide-binding</keyword>
<keyword evidence="5" id="KW-0347">Helicase</keyword>
<proteinExistence type="predicted"/>
<dbReference type="RefSeq" id="WP_345733367.1">
    <property type="nucleotide sequence ID" value="NZ_BAAAYN010000066.1"/>
</dbReference>
<dbReference type="SMART" id="SM00490">
    <property type="entry name" value="HELICc"/>
    <property type="match status" value="1"/>
</dbReference>
<evidence type="ECO:0000256" key="2">
    <source>
        <dbReference type="ARBA" id="ARBA00022840"/>
    </source>
</evidence>